<evidence type="ECO:0000313" key="7">
    <source>
        <dbReference type="WBParaSite" id="HNAJ_0000820801-mRNA-1"/>
    </source>
</evidence>
<dbReference type="Pfam" id="PF00888">
    <property type="entry name" value="Cullin"/>
    <property type="match status" value="1"/>
</dbReference>
<dbReference type="SUPFAM" id="SSF74788">
    <property type="entry name" value="Cullin repeat-like"/>
    <property type="match status" value="1"/>
</dbReference>
<dbReference type="InterPro" id="IPR036388">
    <property type="entry name" value="WH-like_DNA-bd_sf"/>
</dbReference>
<evidence type="ECO:0000313" key="5">
    <source>
        <dbReference type="EMBL" id="VDO04078.1"/>
    </source>
</evidence>
<keyword evidence="6" id="KW-1185">Reference proteome</keyword>
<dbReference type="InterPro" id="IPR036317">
    <property type="entry name" value="Cullin_homology_sf"/>
</dbReference>
<reference evidence="7" key="1">
    <citation type="submission" date="2017-02" db="UniProtKB">
        <authorList>
            <consortium name="WormBaseParasite"/>
        </authorList>
    </citation>
    <scope>IDENTIFICATION</scope>
</reference>
<evidence type="ECO:0000259" key="4">
    <source>
        <dbReference type="PROSITE" id="PS50069"/>
    </source>
</evidence>
<dbReference type="InterPro" id="IPR059120">
    <property type="entry name" value="Cullin-like_AB"/>
</dbReference>
<dbReference type="EMBL" id="UZAE01012222">
    <property type="protein sequence ID" value="VDO04078.1"/>
    <property type="molecule type" value="Genomic_DNA"/>
</dbReference>
<dbReference type="InterPro" id="IPR036390">
    <property type="entry name" value="WH_DNA-bd_sf"/>
</dbReference>
<dbReference type="OrthoDB" id="27073at2759"/>
<organism evidence="7">
    <name type="scientific">Rodentolepis nana</name>
    <name type="common">Dwarf tapeworm</name>
    <name type="synonym">Hymenolepis nana</name>
    <dbReference type="NCBI Taxonomy" id="102285"/>
    <lineage>
        <taxon>Eukaryota</taxon>
        <taxon>Metazoa</taxon>
        <taxon>Spiralia</taxon>
        <taxon>Lophotrochozoa</taxon>
        <taxon>Platyhelminthes</taxon>
        <taxon>Cestoda</taxon>
        <taxon>Eucestoda</taxon>
        <taxon>Cyclophyllidea</taxon>
        <taxon>Hymenolepididae</taxon>
        <taxon>Rodentolepis</taxon>
    </lineage>
</organism>
<dbReference type="PANTHER" id="PTHR11932">
    <property type="entry name" value="CULLIN"/>
    <property type="match status" value="1"/>
</dbReference>
<dbReference type="STRING" id="102285.A0A0R3TLS0"/>
<dbReference type="SUPFAM" id="SSF75632">
    <property type="entry name" value="Cullin homology domain"/>
    <property type="match status" value="1"/>
</dbReference>
<dbReference type="SMART" id="SM00884">
    <property type="entry name" value="Cullin_Nedd8"/>
    <property type="match status" value="1"/>
</dbReference>
<evidence type="ECO:0000313" key="6">
    <source>
        <dbReference type="Proteomes" id="UP000278807"/>
    </source>
</evidence>
<dbReference type="Proteomes" id="UP000278807">
    <property type="component" value="Unassembled WGS sequence"/>
</dbReference>
<feature type="domain" description="Cullin family profile" evidence="4">
    <location>
        <begin position="375"/>
        <end position="522"/>
    </location>
</feature>
<proteinExistence type="inferred from homology"/>
<dbReference type="InterPro" id="IPR016159">
    <property type="entry name" value="Cullin_repeat-like_dom_sf"/>
</dbReference>
<comment type="similarity">
    <text evidence="1 2 3">Belongs to the cullin family.</text>
</comment>
<dbReference type="Gene3D" id="1.20.1310.10">
    <property type="entry name" value="Cullin Repeats"/>
    <property type="match status" value="3"/>
</dbReference>
<feature type="domain" description="Cullin family profile" evidence="4">
    <location>
        <begin position="524"/>
        <end position="562"/>
    </location>
</feature>
<dbReference type="PROSITE" id="PS50069">
    <property type="entry name" value="CULLIN_2"/>
    <property type="match status" value="2"/>
</dbReference>
<dbReference type="SUPFAM" id="SSF46785">
    <property type="entry name" value="Winged helix' DNA-binding domain"/>
    <property type="match status" value="1"/>
</dbReference>
<evidence type="ECO:0000256" key="1">
    <source>
        <dbReference type="ARBA" id="ARBA00006019"/>
    </source>
</evidence>
<dbReference type="InterPro" id="IPR019559">
    <property type="entry name" value="Cullin_neddylation_domain"/>
</dbReference>
<dbReference type="WBParaSite" id="HNAJ_0000820801-mRNA-1">
    <property type="protein sequence ID" value="HNAJ_0000820801-mRNA-1"/>
    <property type="gene ID" value="HNAJ_0000820801"/>
</dbReference>
<dbReference type="Pfam" id="PF10557">
    <property type="entry name" value="Cullin_Nedd8"/>
    <property type="match status" value="1"/>
</dbReference>
<dbReference type="InterPro" id="IPR001373">
    <property type="entry name" value="Cullin_N"/>
</dbReference>
<dbReference type="AlphaFoldDB" id="A0A0R3TLS0"/>
<dbReference type="InterPro" id="IPR045093">
    <property type="entry name" value="Cullin"/>
</dbReference>
<protein>
    <submittedName>
        <fullName evidence="7">CULLIN_2 domain-containing protein</fullName>
    </submittedName>
</protein>
<dbReference type="Gene3D" id="1.10.10.10">
    <property type="entry name" value="Winged helix-like DNA-binding domain superfamily/Winged helix DNA-binding domain"/>
    <property type="match status" value="2"/>
</dbReference>
<dbReference type="GO" id="GO:0031625">
    <property type="term" value="F:ubiquitin protein ligase binding"/>
    <property type="evidence" value="ECO:0007669"/>
    <property type="project" value="InterPro"/>
</dbReference>
<accession>A0A0R3TLS0</accession>
<name>A0A0R3TLS0_RODNA</name>
<evidence type="ECO:0000256" key="2">
    <source>
        <dbReference type="PROSITE-ProRule" id="PRU00330"/>
    </source>
</evidence>
<evidence type="ECO:0000256" key="3">
    <source>
        <dbReference type="RuleBase" id="RU003829"/>
    </source>
</evidence>
<dbReference type="Pfam" id="PF26557">
    <property type="entry name" value="Cullin_AB"/>
    <property type="match status" value="1"/>
</dbReference>
<gene>
    <name evidence="5" type="ORF">HNAJ_LOCUS8204</name>
</gene>
<sequence>MATLTDGKYADPTGRRTLDWLIQKMLSGSDLDENENALFSESAAIYCDKERIHVSFPPRCTGMHFFLRRSLKKHVMRLRRIAVALADSELLSFYVESYSNYLKTLRWINPYARHYHPLHFTSPGGYNEYFHLKGVEIWNFGIYENCKKKIVRLILTEIDKDRRGEQVSKTLISRIIRSLPSDRNNKGYFKSKFLQGLENFYKTQNYQPPASLITTGYIKWTENVVQNEIQRCREYFHEGTHEIIARIVAQSLLNKNNEGILLKEFTDLLTGDKIDELSSLTTFLFKYDHDLENFLEKFDYHIYCMGSRALRQVCNEAQSSTKLYVETIDALLSKCDYLLENAFRKHSLFTQAGNNACKRFINANAVTEALGGSLKSSVILAKYSDLILRRHLKTAGNVAELLQIVMKVFPFLEDKDAFLRKYGSFLARRLVGNKPFSEHHERCMINFFEEKCDISYPNTYNRMLADVQSSQGLNKEFCNWLRGRSNEKSTPGFPSTTIVVFQASCSRFFKRETDLMVPPEVSAYQMAILMLFNNADTYTVGELQAQTNIDEIRLIPLLEGLLKTRILEVVSADVAMPADNGGIEEMERGIKSYSQETELFPNLPILTMNTKLALCKTYYNDQSYVDLNIPVRLVKKKEEVVDEESLKRVRMNSIQCRIVQMLKTRRRLAYQDLKKEILEQSFTTFQPTTHQIKLSIEKLIENEYVKRDPADIAIIEYID</sequence>
<reference evidence="5 6" key="2">
    <citation type="submission" date="2018-11" db="EMBL/GenBank/DDBJ databases">
        <authorList>
            <consortium name="Pathogen Informatics"/>
        </authorList>
    </citation>
    <scope>NUCLEOTIDE SEQUENCE [LARGE SCALE GENOMIC DNA]</scope>
</reference>
<dbReference type="SMART" id="SM00182">
    <property type="entry name" value="CULLIN"/>
    <property type="match status" value="1"/>
</dbReference>
<dbReference type="InterPro" id="IPR016158">
    <property type="entry name" value="Cullin_homology"/>
</dbReference>
<dbReference type="GO" id="GO:0006511">
    <property type="term" value="P:ubiquitin-dependent protein catabolic process"/>
    <property type="evidence" value="ECO:0007669"/>
    <property type="project" value="InterPro"/>
</dbReference>